<reference evidence="3" key="1">
    <citation type="submission" date="2022-11" db="UniProtKB">
        <authorList>
            <consortium name="WormBaseParasite"/>
        </authorList>
    </citation>
    <scope>IDENTIFICATION</scope>
</reference>
<evidence type="ECO:0000313" key="2">
    <source>
        <dbReference type="Proteomes" id="UP000887565"/>
    </source>
</evidence>
<accession>A0A915IIK9</accession>
<protein>
    <submittedName>
        <fullName evidence="3">Uncharacterized protein</fullName>
    </submittedName>
</protein>
<organism evidence="2 3">
    <name type="scientific">Romanomermis culicivorax</name>
    <name type="common">Nematode worm</name>
    <dbReference type="NCBI Taxonomy" id="13658"/>
    <lineage>
        <taxon>Eukaryota</taxon>
        <taxon>Metazoa</taxon>
        <taxon>Ecdysozoa</taxon>
        <taxon>Nematoda</taxon>
        <taxon>Enoplea</taxon>
        <taxon>Dorylaimia</taxon>
        <taxon>Mermithida</taxon>
        <taxon>Mermithoidea</taxon>
        <taxon>Mermithidae</taxon>
        <taxon>Romanomermis</taxon>
    </lineage>
</organism>
<dbReference type="Proteomes" id="UP000887565">
    <property type="component" value="Unplaced"/>
</dbReference>
<evidence type="ECO:0000256" key="1">
    <source>
        <dbReference type="SAM" id="MobiDB-lite"/>
    </source>
</evidence>
<name>A0A915IIK9_ROMCU</name>
<dbReference type="WBParaSite" id="nRc.2.0.1.t13688-RA">
    <property type="protein sequence ID" value="nRc.2.0.1.t13688-RA"/>
    <property type="gene ID" value="nRc.2.0.1.g13688"/>
</dbReference>
<keyword evidence="2" id="KW-1185">Reference proteome</keyword>
<proteinExistence type="predicted"/>
<evidence type="ECO:0000313" key="3">
    <source>
        <dbReference type="WBParaSite" id="nRc.2.0.1.t13688-RA"/>
    </source>
</evidence>
<sequence length="154" mass="16547">MLTAEEFLDHPSSAQEVEPADKRLLDTPIFDLNIAKLPPSADVSALPAPTATADFTATAMQINDFLKLMLDDISTLAPVQMDESTPIQPTTMDAKTNTTTMDQTLTDIPEETINDQSTAMDVAPKEPATVAPRLVTAVDPCIYLATPAFCPGLR</sequence>
<dbReference type="AlphaFoldDB" id="A0A915IIK9"/>
<feature type="region of interest" description="Disordered" evidence="1">
    <location>
        <begin position="1"/>
        <end position="20"/>
    </location>
</feature>